<name>A0ABC9WIN5_GRUJA</name>
<evidence type="ECO:0000256" key="1">
    <source>
        <dbReference type="SAM" id="MobiDB-lite"/>
    </source>
</evidence>
<gene>
    <name evidence="2" type="ORF">GRJ2_000957500</name>
</gene>
<sequence length="113" mass="12238">MDLLLAKAKPITHGGSTSGVYLRRGEKSHQELLQPETGVRRCERNSSADPKVSAEGEAGGSPGTRAEIPLQPVKTMGQEKELDIAVSPEGQQHGSFQSRNEELCIRPRTKLSC</sequence>
<comment type="caution">
    <text evidence="2">The sequence shown here is derived from an EMBL/GenBank/DDBJ whole genome shotgun (WGS) entry which is preliminary data.</text>
</comment>
<proteinExistence type="predicted"/>
<evidence type="ECO:0000313" key="3">
    <source>
        <dbReference type="Proteomes" id="UP001623348"/>
    </source>
</evidence>
<dbReference type="Proteomes" id="UP001623348">
    <property type="component" value="Unassembled WGS sequence"/>
</dbReference>
<accession>A0ABC9WIN5</accession>
<keyword evidence="3" id="KW-1185">Reference proteome</keyword>
<organism evidence="2 3">
    <name type="scientific">Grus japonensis</name>
    <name type="common">Japanese crane</name>
    <name type="synonym">Red-crowned crane</name>
    <dbReference type="NCBI Taxonomy" id="30415"/>
    <lineage>
        <taxon>Eukaryota</taxon>
        <taxon>Metazoa</taxon>
        <taxon>Chordata</taxon>
        <taxon>Craniata</taxon>
        <taxon>Vertebrata</taxon>
        <taxon>Euteleostomi</taxon>
        <taxon>Archelosauria</taxon>
        <taxon>Archosauria</taxon>
        <taxon>Dinosauria</taxon>
        <taxon>Saurischia</taxon>
        <taxon>Theropoda</taxon>
        <taxon>Coelurosauria</taxon>
        <taxon>Aves</taxon>
        <taxon>Neognathae</taxon>
        <taxon>Neoaves</taxon>
        <taxon>Gruiformes</taxon>
        <taxon>Gruidae</taxon>
        <taxon>Grus</taxon>
    </lineage>
</organism>
<dbReference type="EMBL" id="BAAFJT010000002">
    <property type="protein sequence ID" value="GAB0184922.1"/>
    <property type="molecule type" value="Genomic_DNA"/>
</dbReference>
<evidence type="ECO:0000313" key="2">
    <source>
        <dbReference type="EMBL" id="GAB0184922.1"/>
    </source>
</evidence>
<dbReference type="AlphaFoldDB" id="A0ABC9WIN5"/>
<reference evidence="2 3" key="1">
    <citation type="submission" date="2024-06" db="EMBL/GenBank/DDBJ databases">
        <title>The draft genome of Grus japonensis, version 3.</title>
        <authorList>
            <person name="Nabeshima K."/>
            <person name="Suzuki S."/>
            <person name="Onuma M."/>
        </authorList>
    </citation>
    <scope>NUCLEOTIDE SEQUENCE [LARGE SCALE GENOMIC DNA]</scope>
    <source>
        <strain evidence="2 3">451A</strain>
    </source>
</reference>
<feature type="region of interest" description="Disordered" evidence="1">
    <location>
        <begin position="1"/>
        <end position="72"/>
    </location>
</feature>
<protein>
    <submittedName>
        <fullName evidence="2">E3 ubiquitin-protein ligase MARCHF3</fullName>
    </submittedName>
</protein>